<dbReference type="InterPro" id="IPR016181">
    <property type="entry name" value="Acyl_CoA_acyltransferase"/>
</dbReference>
<dbReference type="AlphaFoldDB" id="A0A6V2Z2J1"/>
<name>A0A6V2Z2J1_EMIHU</name>
<feature type="domain" description="N-acetyltransferase" evidence="1">
    <location>
        <begin position="63"/>
        <end position="246"/>
    </location>
</feature>
<accession>A0A6V2Z2J1</accession>
<sequence>MLRLAPLLLATCGARAPLGGRELHSTSLRPFGALSLSGGALPARRASAPLVLCAPAATAPPAVALRRLERSDIWAASALLAEVFSSELGPVQRQLVQLEHVVGIGGRHGRTALFVAEERRGGRSRLVGFVEMFTQEYLSASLPPGSPAVLAGRLKPYVASLAVRQAARGRGLGAELVRACEAAAAGKGQRIVQIQVESTNEVALRLYARLGYRVVAMDTRARKLVGDVFFGESVLFTKLTLEKTLGGDAT</sequence>
<organism evidence="2">
    <name type="scientific">Emiliania huxleyi</name>
    <name type="common">Coccolithophore</name>
    <name type="synonym">Pontosphaera huxleyi</name>
    <dbReference type="NCBI Taxonomy" id="2903"/>
    <lineage>
        <taxon>Eukaryota</taxon>
        <taxon>Haptista</taxon>
        <taxon>Haptophyta</taxon>
        <taxon>Prymnesiophyceae</taxon>
        <taxon>Isochrysidales</taxon>
        <taxon>Noelaerhabdaceae</taxon>
        <taxon>Emiliania</taxon>
    </lineage>
</organism>
<gene>
    <name evidence="2" type="ORF">EHUX00137_LOCUS46654</name>
</gene>
<protein>
    <recommendedName>
        <fullName evidence="1">N-acetyltransferase domain-containing protein</fullName>
    </recommendedName>
</protein>
<proteinExistence type="predicted"/>
<dbReference type="PANTHER" id="PTHR43072:SF60">
    <property type="entry name" value="L-2,4-DIAMINOBUTYRIC ACID ACETYLTRANSFERASE"/>
    <property type="match status" value="1"/>
</dbReference>
<dbReference type="Gene3D" id="3.40.630.30">
    <property type="match status" value="1"/>
</dbReference>
<evidence type="ECO:0000313" key="2">
    <source>
        <dbReference type="EMBL" id="CAE0598273.1"/>
    </source>
</evidence>
<dbReference type="CDD" id="cd04301">
    <property type="entry name" value="NAT_SF"/>
    <property type="match status" value="1"/>
</dbReference>
<evidence type="ECO:0000259" key="1">
    <source>
        <dbReference type="PROSITE" id="PS51186"/>
    </source>
</evidence>
<dbReference type="InterPro" id="IPR000182">
    <property type="entry name" value="GNAT_dom"/>
</dbReference>
<dbReference type="PROSITE" id="PS51186">
    <property type="entry name" value="GNAT"/>
    <property type="match status" value="1"/>
</dbReference>
<dbReference type="GO" id="GO:0016747">
    <property type="term" value="F:acyltransferase activity, transferring groups other than amino-acyl groups"/>
    <property type="evidence" value="ECO:0007669"/>
    <property type="project" value="InterPro"/>
</dbReference>
<dbReference type="PANTHER" id="PTHR43072">
    <property type="entry name" value="N-ACETYLTRANSFERASE"/>
    <property type="match status" value="1"/>
</dbReference>
<reference evidence="2" key="1">
    <citation type="submission" date="2021-01" db="EMBL/GenBank/DDBJ databases">
        <authorList>
            <person name="Corre E."/>
            <person name="Pelletier E."/>
            <person name="Niang G."/>
            <person name="Scheremetjew M."/>
            <person name="Finn R."/>
            <person name="Kale V."/>
            <person name="Holt S."/>
            <person name="Cochrane G."/>
            <person name="Meng A."/>
            <person name="Brown T."/>
            <person name="Cohen L."/>
        </authorList>
    </citation>
    <scope>NUCLEOTIDE SEQUENCE</scope>
    <source>
        <strain evidence="2">379</strain>
    </source>
</reference>
<dbReference type="EMBL" id="HBIR01059993">
    <property type="protein sequence ID" value="CAE0598273.1"/>
    <property type="molecule type" value="Transcribed_RNA"/>
</dbReference>
<dbReference type="Pfam" id="PF00583">
    <property type="entry name" value="Acetyltransf_1"/>
    <property type="match status" value="1"/>
</dbReference>
<dbReference type="SUPFAM" id="SSF55729">
    <property type="entry name" value="Acyl-CoA N-acyltransferases (Nat)"/>
    <property type="match status" value="1"/>
</dbReference>